<dbReference type="Pfam" id="PF02082">
    <property type="entry name" value="Rrf2"/>
    <property type="match status" value="1"/>
</dbReference>
<proteinExistence type="predicted"/>
<dbReference type="GO" id="GO:0003700">
    <property type="term" value="F:DNA-binding transcription factor activity"/>
    <property type="evidence" value="ECO:0007669"/>
    <property type="project" value="TreeGrafter"/>
</dbReference>
<name>A0AAI9AIK5_9BACT</name>
<keyword evidence="4" id="KW-1185">Reference proteome</keyword>
<dbReference type="Gene3D" id="1.10.10.10">
    <property type="entry name" value="Winged helix-like DNA-binding domain superfamily/Winged helix DNA-binding domain"/>
    <property type="match status" value="1"/>
</dbReference>
<accession>A0AAI9AIK5</accession>
<dbReference type="EMBL" id="CP040463">
    <property type="protein sequence ID" value="QCT94843.1"/>
    <property type="molecule type" value="Genomic_DNA"/>
</dbReference>
<dbReference type="InterPro" id="IPR036390">
    <property type="entry name" value="WH_DNA-bd_sf"/>
</dbReference>
<dbReference type="GO" id="GO:0005829">
    <property type="term" value="C:cytosol"/>
    <property type="evidence" value="ECO:0007669"/>
    <property type="project" value="TreeGrafter"/>
</dbReference>
<sequence>MLFTKSTAYALQALIELSKYDKPIDVTTISEKTAIPKPFLAKLLQNLSRNGFVYSFKGINGGFVLAKNPKEIKLLDIFKNIEDKDTLVFYCSKSKDDCTRNRGSICELQPFFEKMEDEIAIILDKYTLADFIRN</sequence>
<dbReference type="InterPro" id="IPR036388">
    <property type="entry name" value="WH-like_DNA-bd_sf"/>
</dbReference>
<gene>
    <name evidence="1" type="ORF">CMTB2_01728</name>
    <name evidence="2" type="ORF">FE773_06495</name>
</gene>
<dbReference type="AlphaFoldDB" id="A0AAI9AIK5"/>
<organism evidence="1 3">
    <name type="scientific">Caminibacter mediatlanticus TB-2</name>
    <dbReference type="NCBI Taxonomy" id="391592"/>
    <lineage>
        <taxon>Bacteria</taxon>
        <taxon>Pseudomonadati</taxon>
        <taxon>Campylobacterota</taxon>
        <taxon>Epsilonproteobacteria</taxon>
        <taxon>Nautiliales</taxon>
        <taxon>Nautiliaceae</taxon>
        <taxon>Caminibacter</taxon>
    </lineage>
</organism>
<dbReference type="PROSITE" id="PS51197">
    <property type="entry name" value="HTH_RRF2_2"/>
    <property type="match status" value="1"/>
</dbReference>
<evidence type="ECO:0000313" key="1">
    <source>
        <dbReference type="EMBL" id="EDM24195.1"/>
    </source>
</evidence>
<evidence type="ECO:0000313" key="4">
    <source>
        <dbReference type="Proteomes" id="UP000306825"/>
    </source>
</evidence>
<dbReference type="EMBL" id="ABCJ01000001">
    <property type="protein sequence ID" value="EDM24195.1"/>
    <property type="molecule type" value="Genomic_DNA"/>
</dbReference>
<dbReference type="RefSeq" id="WP_007472899.1">
    <property type="nucleotide sequence ID" value="NZ_ABCJ01000001.1"/>
</dbReference>
<dbReference type="InterPro" id="IPR000944">
    <property type="entry name" value="Tscrpt_reg_Rrf2"/>
</dbReference>
<reference evidence="2 4" key="2">
    <citation type="submission" date="2019-05" db="EMBL/GenBank/DDBJ databases">
        <title>A comparative analysis of the Nautiliaceae.</title>
        <authorList>
            <person name="Grosche A."/>
            <person name="Smedile F."/>
            <person name="Vetriani C."/>
        </authorList>
    </citation>
    <scope>NUCLEOTIDE SEQUENCE [LARGE SCALE GENOMIC DNA]</scope>
    <source>
        <strain evidence="2 4">TB-2</strain>
    </source>
</reference>
<evidence type="ECO:0000313" key="3">
    <source>
        <dbReference type="Proteomes" id="UP000003288"/>
    </source>
</evidence>
<reference evidence="1 3" key="1">
    <citation type="journal article" date="2011" name="Stand. Genomic Sci.">
        <title>Draft genome sequence of Caminibacter mediatlanticus strain TB-2, an epsilonproteobacterium isolated from a deep-sea hydrothermal vent.</title>
        <authorList>
            <person name="Giovannelli D."/>
            <person name="Ferriera S."/>
            <person name="Johnson J."/>
            <person name="Kravitz S."/>
            <person name="Perez-Rodriguez I."/>
            <person name="Ricci J."/>
            <person name="O'Brien C."/>
            <person name="Voordeckers J.W."/>
            <person name="Bini E."/>
            <person name="Vetriani C."/>
        </authorList>
    </citation>
    <scope>NUCLEOTIDE SEQUENCE [LARGE SCALE GENOMIC DNA]</scope>
    <source>
        <strain evidence="1 3">TB-2</strain>
    </source>
</reference>
<evidence type="ECO:0000313" key="2">
    <source>
        <dbReference type="EMBL" id="QCT94843.1"/>
    </source>
</evidence>
<dbReference type="NCBIfam" id="TIGR00738">
    <property type="entry name" value="rrf2_super"/>
    <property type="match status" value="1"/>
</dbReference>
<dbReference type="SUPFAM" id="SSF46785">
    <property type="entry name" value="Winged helix' DNA-binding domain"/>
    <property type="match status" value="1"/>
</dbReference>
<protein>
    <submittedName>
        <fullName evidence="2">Rrf2 family transcriptional regulator</fullName>
    </submittedName>
    <submittedName>
        <fullName evidence="1">Transcriptional regulator, BadM/Rrf2 family protein</fullName>
    </submittedName>
</protein>
<dbReference type="PANTHER" id="PTHR33221:SF15">
    <property type="entry name" value="HTH-TYPE TRANSCRIPTIONAL REGULATOR YWGB-RELATED"/>
    <property type="match status" value="1"/>
</dbReference>
<dbReference type="PANTHER" id="PTHR33221">
    <property type="entry name" value="WINGED HELIX-TURN-HELIX TRANSCRIPTIONAL REGULATOR, RRF2 FAMILY"/>
    <property type="match status" value="1"/>
</dbReference>
<dbReference type="Proteomes" id="UP000306825">
    <property type="component" value="Chromosome"/>
</dbReference>
<dbReference type="Proteomes" id="UP000003288">
    <property type="component" value="Unassembled WGS sequence"/>
</dbReference>